<comment type="caution">
    <text evidence="1">The sequence shown here is derived from an EMBL/GenBank/DDBJ whole genome shotgun (WGS) entry which is preliminary data.</text>
</comment>
<dbReference type="InterPro" id="IPR012675">
    <property type="entry name" value="Beta-grasp_dom_sf"/>
</dbReference>
<dbReference type="InterPro" id="IPR016155">
    <property type="entry name" value="Mopterin_synth/thiamin_S_b"/>
</dbReference>
<dbReference type="SUPFAM" id="SSF54285">
    <property type="entry name" value="MoaD/ThiS"/>
    <property type="match status" value="1"/>
</dbReference>
<evidence type="ECO:0008006" key="3">
    <source>
        <dbReference type="Google" id="ProtNLM"/>
    </source>
</evidence>
<dbReference type="AlphaFoldDB" id="A0A4Y7RIG0"/>
<protein>
    <recommendedName>
        <fullName evidence="3">ThiS family protein</fullName>
    </recommendedName>
</protein>
<dbReference type="Proteomes" id="UP000298324">
    <property type="component" value="Unassembled WGS sequence"/>
</dbReference>
<dbReference type="Gene3D" id="3.10.20.30">
    <property type="match status" value="1"/>
</dbReference>
<name>A0A4Y7RIG0_9FIRM</name>
<sequence>MRVKFYANIRQVARVPFIEIDAKDISNIKLLLRYLYKEFGSEMGDVLYEKDGTISKNINILIDGRSIYDLEYEKTHLKNDMTIVLLSKTAGG</sequence>
<dbReference type="EMBL" id="QFGA01000001">
    <property type="protein sequence ID" value="TEB08530.1"/>
    <property type="molecule type" value="Genomic_DNA"/>
</dbReference>
<accession>A0A4Y7RIG0</accession>
<dbReference type="RefSeq" id="WP_190240106.1">
    <property type="nucleotide sequence ID" value="NZ_QFGA01000001.1"/>
</dbReference>
<organism evidence="1 2">
    <name type="scientific">Pelotomaculum schinkii</name>
    <dbReference type="NCBI Taxonomy" id="78350"/>
    <lineage>
        <taxon>Bacteria</taxon>
        <taxon>Bacillati</taxon>
        <taxon>Bacillota</taxon>
        <taxon>Clostridia</taxon>
        <taxon>Eubacteriales</taxon>
        <taxon>Desulfotomaculaceae</taxon>
        <taxon>Pelotomaculum</taxon>
    </lineage>
</organism>
<evidence type="ECO:0000313" key="1">
    <source>
        <dbReference type="EMBL" id="TEB08530.1"/>
    </source>
</evidence>
<evidence type="ECO:0000313" key="2">
    <source>
        <dbReference type="Proteomes" id="UP000298324"/>
    </source>
</evidence>
<gene>
    <name evidence="1" type="ORF">Psch_02094</name>
</gene>
<keyword evidence="2" id="KW-1185">Reference proteome</keyword>
<reference evidence="1 2" key="1">
    <citation type="journal article" date="2018" name="Environ. Microbiol.">
        <title>Novel energy conservation strategies and behaviour of Pelotomaculum schinkii driving syntrophic propionate catabolism.</title>
        <authorList>
            <person name="Hidalgo-Ahumada C.A.P."/>
            <person name="Nobu M.K."/>
            <person name="Narihiro T."/>
            <person name="Tamaki H."/>
            <person name="Liu W.T."/>
            <person name="Kamagata Y."/>
            <person name="Stams A.J.M."/>
            <person name="Imachi H."/>
            <person name="Sousa D.Z."/>
        </authorList>
    </citation>
    <scope>NUCLEOTIDE SEQUENCE [LARGE SCALE GENOMIC DNA]</scope>
    <source>
        <strain evidence="1 2">HH</strain>
    </source>
</reference>
<proteinExistence type="predicted"/>